<keyword evidence="3" id="KW-1185">Reference proteome</keyword>
<feature type="non-terminal residue" evidence="2">
    <location>
        <position position="93"/>
    </location>
</feature>
<protein>
    <submittedName>
        <fullName evidence="2">Uncharacterized protein</fullName>
    </submittedName>
</protein>
<dbReference type="Proteomes" id="UP000649617">
    <property type="component" value="Unassembled WGS sequence"/>
</dbReference>
<evidence type="ECO:0000313" key="3">
    <source>
        <dbReference type="Proteomes" id="UP000649617"/>
    </source>
</evidence>
<name>A0A812XSA1_SYMPI</name>
<gene>
    <name evidence="2" type="ORF">SPIL2461_LOCUS21555</name>
</gene>
<evidence type="ECO:0000313" key="2">
    <source>
        <dbReference type="EMBL" id="CAE7746431.1"/>
    </source>
</evidence>
<sequence length="93" mass="9918">MDPGVDPFDPFQPFDGPGAVTPGGDEESFRVAVHDLSGALVADLSLAGSAQPGDCKEMIRKLALRHEPDDCMQLILESGEPWVGQLSLKSLLK</sequence>
<dbReference type="OrthoDB" id="10575738at2759"/>
<accession>A0A812XSA1</accession>
<feature type="region of interest" description="Disordered" evidence="1">
    <location>
        <begin position="1"/>
        <end position="26"/>
    </location>
</feature>
<dbReference type="EMBL" id="CAJNIZ010046359">
    <property type="protein sequence ID" value="CAE7746431.1"/>
    <property type="molecule type" value="Genomic_DNA"/>
</dbReference>
<feature type="compositionally biased region" description="Low complexity" evidence="1">
    <location>
        <begin position="1"/>
        <end position="18"/>
    </location>
</feature>
<dbReference type="AlphaFoldDB" id="A0A812XSA1"/>
<evidence type="ECO:0000256" key="1">
    <source>
        <dbReference type="SAM" id="MobiDB-lite"/>
    </source>
</evidence>
<proteinExistence type="predicted"/>
<reference evidence="2" key="1">
    <citation type="submission" date="2021-02" db="EMBL/GenBank/DDBJ databases">
        <authorList>
            <person name="Dougan E. K."/>
            <person name="Rhodes N."/>
            <person name="Thang M."/>
            <person name="Chan C."/>
        </authorList>
    </citation>
    <scope>NUCLEOTIDE SEQUENCE</scope>
</reference>
<organism evidence="2 3">
    <name type="scientific">Symbiodinium pilosum</name>
    <name type="common">Dinoflagellate</name>
    <dbReference type="NCBI Taxonomy" id="2952"/>
    <lineage>
        <taxon>Eukaryota</taxon>
        <taxon>Sar</taxon>
        <taxon>Alveolata</taxon>
        <taxon>Dinophyceae</taxon>
        <taxon>Suessiales</taxon>
        <taxon>Symbiodiniaceae</taxon>
        <taxon>Symbiodinium</taxon>
    </lineage>
</organism>
<comment type="caution">
    <text evidence="2">The sequence shown here is derived from an EMBL/GenBank/DDBJ whole genome shotgun (WGS) entry which is preliminary data.</text>
</comment>